<evidence type="ECO:0000313" key="2">
    <source>
        <dbReference type="EMBL" id="NHC16180.1"/>
    </source>
</evidence>
<dbReference type="PROSITE" id="PS51257">
    <property type="entry name" value="PROKAR_LIPOPROTEIN"/>
    <property type="match status" value="1"/>
</dbReference>
<dbReference type="Pfam" id="PF13450">
    <property type="entry name" value="NAD_binding_8"/>
    <property type="match status" value="1"/>
</dbReference>
<dbReference type="Gene3D" id="3.50.50.60">
    <property type="entry name" value="FAD/NAD(P)-binding domain"/>
    <property type="match status" value="1"/>
</dbReference>
<dbReference type="EMBL" id="JAANNP010000104">
    <property type="protein sequence ID" value="NHC16180.1"/>
    <property type="molecule type" value="Genomic_DNA"/>
</dbReference>
<feature type="signal peptide" evidence="1">
    <location>
        <begin position="1"/>
        <end position="26"/>
    </location>
</feature>
<evidence type="ECO:0000313" key="3">
    <source>
        <dbReference type="Proteomes" id="UP000800981"/>
    </source>
</evidence>
<dbReference type="Proteomes" id="UP000800981">
    <property type="component" value="Unassembled WGS sequence"/>
</dbReference>
<reference evidence="2 3" key="1">
    <citation type="submission" date="2020-03" db="EMBL/GenBank/DDBJ databases">
        <title>Two novel Motilibacter sp.</title>
        <authorList>
            <person name="Liu S."/>
        </authorList>
    </citation>
    <scope>NUCLEOTIDE SEQUENCE [LARGE SCALE GENOMIC DNA]</scope>
    <source>
        <strain evidence="2 3">E257</strain>
    </source>
</reference>
<keyword evidence="1" id="KW-0732">Signal</keyword>
<feature type="non-terminal residue" evidence="2">
    <location>
        <position position="79"/>
    </location>
</feature>
<name>A0ABX0H002_9ACTN</name>
<proteinExistence type="predicted"/>
<gene>
    <name evidence="2" type="ORF">G9H71_20550</name>
</gene>
<feature type="chain" id="PRO_5046049707" evidence="1">
    <location>
        <begin position="27"/>
        <end position="79"/>
    </location>
</feature>
<dbReference type="RefSeq" id="WP_331273155.1">
    <property type="nucleotide sequence ID" value="NZ_JAANNP010000104.1"/>
</dbReference>
<evidence type="ECO:0000256" key="1">
    <source>
        <dbReference type="SAM" id="SignalP"/>
    </source>
</evidence>
<dbReference type="InterPro" id="IPR036188">
    <property type="entry name" value="FAD/NAD-bd_sf"/>
</dbReference>
<protein>
    <submittedName>
        <fullName evidence="2">FAD-binding protein</fullName>
    </submittedName>
</protein>
<dbReference type="SUPFAM" id="SSF51905">
    <property type="entry name" value="FAD/NAD(P)-binding domain"/>
    <property type="match status" value="1"/>
</dbReference>
<comment type="caution">
    <text evidence="2">The sequence shown here is derived from an EMBL/GenBank/DDBJ whole genome shotgun (WGS) entry which is preliminary data.</text>
</comment>
<sequence length="79" mass="8059">MARHVVVLGASAAGCFAAAAAAQAGASVTVVERDVLPAAPAHRRGVPQDWQPHVFLHRGMLAAQELLPGLREDLVAAGG</sequence>
<keyword evidence="3" id="KW-1185">Reference proteome</keyword>
<organism evidence="2 3">
    <name type="scientific">Motilibacter deserti</name>
    <dbReference type="NCBI Taxonomy" id="2714956"/>
    <lineage>
        <taxon>Bacteria</taxon>
        <taxon>Bacillati</taxon>
        <taxon>Actinomycetota</taxon>
        <taxon>Actinomycetes</taxon>
        <taxon>Motilibacterales</taxon>
        <taxon>Motilibacteraceae</taxon>
        <taxon>Motilibacter</taxon>
    </lineage>
</organism>
<accession>A0ABX0H002</accession>